<dbReference type="InterPro" id="IPR036427">
    <property type="entry name" value="Bromodomain-like_sf"/>
</dbReference>
<dbReference type="EMBL" id="JBBJCI010000015">
    <property type="protein sequence ID" value="KAK7254836.1"/>
    <property type="molecule type" value="Genomic_DNA"/>
</dbReference>
<evidence type="ECO:0000259" key="2">
    <source>
        <dbReference type="Pfam" id="PF00439"/>
    </source>
</evidence>
<comment type="caution">
    <text evidence="3">The sequence shown here is derived from an EMBL/GenBank/DDBJ whole genome shotgun (WGS) entry which is preliminary data.</text>
</comment>
<reference evidence="3 4" key="1">
    <citation type="submission" date="2024-03" db="EMBL/GenBank/DDBJ databases">
        <title>Aureococcus anophagefferens CCMP1851 and Kratosvirus quantuckense: Draft genome of a second virus-susceptible host strain in the model system.</title>
        <authorList>
            <person name="Chase E."/>
            <person name="Truchon A.R."/>
            <person name="Schepens W."/>
            <person name="Wilhelm S.W."/>
        </authorList>
    </citation>
    <scope>NUCLEOTIDE SEQUENCE [LARGE SCALE GENOMIC DNA]</scope>
    <source>
        <strain evidence="3 4">CCMP1851</strain>
    </source>
</reference>
<sequence length="113" mass="12730">MADPSPLIESVLFELLAHPSIELFLRPVAEAYPEVYGEIIERPLDLNAVRRARARGDYSAAACARARAAAPRPGAAHAPPPCAGERFNEQSPQYRELARHLRTHFDEMWARRR</sequence>
<name>A0ABR1GG83_AURAN</name>
<gene>
    <name evidence="3" type="ORF">SO694_00134016</name>
</gene>
<protein>
    <recommendedName>
        <fullName evidence="2">Bromo domain-containing protein</fullName>
    </recommendedName>
</protein>
<accession>A0ABR1GG83</accession>
<dbReference type="Pfam" id="PF00439">
    <property type="entry name" value="Bromodomain"/>
    <property type="match status" value="1"/>
</dbReference>
<dbReference type="SUPFAM" id="SSF47370">
    <property type="entry name" value="Bromodomain"/>
    <property type="match status" value="1"/>
</dbReference>
<evidence type="ECO:0000313" key="4">
    <source>
        <dbReference type="Proteomes" id="UP001363151"/>
    </source>
</evidence>
<keyword evidence="4" id="KW-1185">Reference proteome</keyword>
<dbReference type="Gene3D" id="1.20.920.10">
    <property type="entry name" value="Bromodomain-like"/>
    <property type="match status" value="1"/>
</dbReference>
<organism evidence="3 4">
    <name type="scientific">Aureococcus anophagefferens</name>
    <name type="common">Harmful bloom alga</name>
    <dbReference type="NCBI Taxonomy" id="44056"/>
    <lineage>
        <taxon>Eukaryota</taxon>
        <taxon>Sar</taxon>
        <taxon>Stramenopiles</taxon>
        <taxon>Ochrophyta</taxon>
        <taxon>Pelagophyceae</taxon>
        <taxon>Pelagomonadales</taxon>
        <taxon>Pelagomonadaceae</taxon>
        <taxon>Aureococcus</taxon>
    </lineage>
</organism>
<dbReference type="Proteomes" id="UP001363151">
    <property type="component" value="Unassembled WGS sequence"/>
</dbReference>
<evidence type="ECO:0000256" key="1">
    <source>
        <dbReference type="ARBA" id="ARBA00023117"/>
    </source>
</evidence>
<dbReference type="InterPro" id="IPR001487">
    <property type="entry name" value="Bromodomain"/>
</dbReference>
<feature type="domain" description="Bromo" evidence="2">
    <location>
        <begin position="10"/>
        <end position="59"/>
    </location>
</feature>
<evidence type="ECO:0000313" key="3">
    <source>
        <dbReference type="EMBL" id="KAK7254836.1"/>
    </source>
</evidence>
<keyword evidence="1" id="KW-0103">Bromodomain</keyword>
<proteinExistence type="predicted"/>